<proteinExistence type="predicted"/>
<feature type="compositionally biased region" description="Basic and acidic residues" evidence="1">
    <location>
        <begin position="48"/>
        <end position="73"/>
    </location>
</feature>
<accession>A0A2U2BXE6</accession>
<name>A0A2U2BXE6_9PROT</name>
<feature type="chain" id="PRO_5015550898" evidence="2">
    <location>
        <begin position="25"/>
        <end position="110"/>
    </location>
</feature>
<protein>
    <submittedName>
        <fullName evidence="3">Uncharacterized protein</fullName>
    </submittedName>
</protein>
<gene>
    <name evidence="3" type="ORF">DDZ18_03570</name>
</gene>
<feature type="compositionally biased region" description="Basic and acidic residues" evidence="1">
    <location>
        <begin position="100"/>
        <end position="110"/>
    </location>
</feature>
<feature type="region of interest" description="Disordered" evidence="1">
    <location>
        <begin position="22"/>
        <end position="110"/>
    </location>
</feature>
<evidence type="ECO:0000313" key="3">
    <source>
        <dbReference type="EMBL" id="PWE18682.1"/>
    </source>
</evidence>
<keyword evidence="2" id="KW-0732">Signal</keyword>
<keyword evidence="4" id="KW-1185">Reference proteome</keyword>
<dbReference type="RefSeq" id="WP_109251956.1">
    <property type="nucleotide sequence ID" value="NZ_QEXV01000001.1"/>
</dbReference>
<reference evidence="4" key="1">
    <citation type="submission" date="2018-05" db="EMBL/GenBank/DDBJ databases">
        <authorList>
            <person name="Liu B.-T."/>
        </authorList>
    </citation>
    <scope>NUCLEOTIDE SEQUENCE [LARGE SCALE GENOMIC DNA]</scope>
    <source>
        <strain evidence="4">WD6-1</strain>
    </source>
</reference>
<dbReference type="EMBL" id="QEXV01000001">
    <property type="protein sequence ID" value="PWE18682.1"/>
    <property type="molecule type" value="Genomic_DNA"/>
</dbReference>
<evidence type="ECO:0000256" key="1">
    <source>
        <dbReference type="SAM" id="MobiDB-lite"/>
    </source>
</evidence>
<evidence type="ECO:0000313" key="4">
    <source>
        <dbReference type="Proteomes" id="UP000245168"/>
    </source>
</evidence>
<evidence type="ECO:0000256" key="2">
    <source>
        <dbReference type="SAM" id="SignalP"/>
    </source>
</evidence>
<feature type="signal peptide" evidence="2">
    <location>
        <begin position="1"/>
        <end position="24"/>
    </location>
</feature>
<dbReference type="Proteomes" id="UP000245168">
    <property type="component" value="Unassembled WGS sequence"/>
</dbReference>
<sequence>MIRKPMTIPAAVLAMLVAAPAASAQTGAAGPPDPCERGPGAFPAAAENSREVRDADARRAAERRAQALEEKGPRSAAAERANRREAERCGAGALPSSEAGPDRRRGAPDR</sequence>
<organism evidence="3 4">
    <name type="scientific">Marinicauda salina</name>
    <dbReference type="NCBI Taxonomy" id="2135793"/>
    <lineage>
        <taxon>Bacteria</taxon>
        <taxon>Pseudomonadati</taxon>
        <taxon>Pseudomonadota</taxon>
        <taxon>Alphaproteobacteria</taxon>
        <taxon>Maricaulales</taxon>
        <taxon>Maricaulaceae</taxon>
        <taxon>Marinicauda</taxon>
    </lineage>
</organism>
<comment type="caution">
    <text evidence="3">The sequence shown here is derived from an EMBL/GenBank/DDBJ whole genome shotgun (WGS) entry which is preliminary data.</text>
</comment>
<dbReference type="AlphaFoldDB" id="A0A2U2BXE6"/>